<dbReference type="PRINTS" id="PR01036">
    <property type="entry name" value="TCRTETB"/>
</dbReference>
<keyword evidence="5 7" id="KW-0472">Membrane</keyword>
<reference evidence="9 10" key="1">
    <citation type="submission" date="2024-01" db="EMBL/GenBank/DDBJ databases">
        <title>Comparative genomics of Cryptococcus and Kwoniella reveals pathogenesis evolution and contrasting modes of karyotype evolution via chromosome fusion or intercentromeric recombination.</title>
        <authorList>
            <person name="Coelho M.A."/>
            <person name="David-Palma M."/>
            <person name="Shea T."/>
            <person name="Bowers K."/>
            <person name="McGinley-Smith S."/>
            <person name="Mohammad A.W."/>
            <person name="Gnirke A."/>
            <person name="Yurkov A.M."/>
            <person name="Nowrousian M."/>
            <person name="Sun S."/>
            <person name="Cuomo C.A."/>
            <person name="Heitman J."/>
        </authorList>
    </citation>
    <scope>NUCLEOTIDE SEQUENCE [LARGE SCALE GENOMIC DNA]</scope>
    <source>
        <strain evidence="9 10">CBS 6074</strain>
    </source>
</reference>
<dbReference type="PANTHER" id="PTHR42718:SF9">
    <property type="entry name" value="MAJOR FACILITATOR SUPERFAMILY MULTIDRUG TRANSPORTER MFSC"/>
    <property type="match status" value="1"/>
</dbReference>
<keyword evidence="10" id="KW-1185">Reference proteome</keyword>
<feature type="transmembrane region" description="Helical" evidence="7">
    <location>
        <begin position="314"/>
        <end position="334"/>
    </location>
</feature>
<organism evidence="9 10">
    <name type="scientific">Kwoniella dendrophila CBS 6074</name>
    <dbReference type="NCBI Taxonomy" id="1295534"/>
    <lineage>
        <taxon>Eukaryota</taxon>
        <taxon>Fungi</taxon>
        <taxon>Dikarya</taxon>
        <taxon>Basidiomycota</taxon>
        <taxon>Agaricomycotina</taxon>
        <taxon>Tremellomycetes</taxon>
        <taxon>Tremellales</taxon>
        <taxon>Cryptococcaceae</taxon>
        <taxon>Kwoniella</taxon>
    </lineage>
</organism>
<evidence type="ECO:0000313" key="10">
    <source>
        <dbReference type="Proteomes" id="UP001355207"/>
    </source>
</evidence>
<dbReference type="Proteomes" id="UP001355207">
    <property type="component" value="Chromosome 6"/>
</dbReference>
<feature type="compositionally biased region" description="Polar residues" evidence="6">
    <location>
        <begin position="591"/>
        <end position="602"/>
    </location>
</feature>
<feature type="region of interest" description="Disordered" evidence="6">
    <location>
        <begin position="567"/>
        <end position="619"/>
    </location>
</feature>
<feature type="transmembrane region" description="Helical" evidence="7">
    <location>
        <begin position="160"/>
        <end position="178"/>
    </location>
</feature>
<feature type="domain" description="Major facilitator superfamily (MFS) profile" evidence="8">
    <location>
        <begin position="95"/>
        <end position="559"/>
    </location>
</feature>
<sequence>MSERLNSGGGTASSIIPLEQQNNNTITTYHPTSSPSPSHSETQIKITRKSSILSNSVPLPIDENDEPTVPSNSIRDGSAGEGIEIKISKSRQILIAMTLTCITIMSASGSQSLNIGLPTIQKDLRMKDVDLQWITSSYSLTNGCLLLISGRLADVYGRKLLLVAGMLWFSIWGLVGGFMQNGIGLVVTRAMAGCGAAMATPSAIGIIAHTFEGRARQLAFACFGAGAALGGGMGLVVGGVFVSYVKHTWRSALWFLAGLGFAASIAAYMVIPWDKSHTSDKSIDWIGAMLVTSGLVLIQYVISAGETAPQGWKTSYIIIFIILGVGLLIAFFLWEKRVINKQIKPPLMRLQLFTRSNGRLSAVYFIGFASWFTFTAILYYGTLFYQEVQGTGAIGAMLRFLPVEASGVVCNILVGLLIHRIPASWIVCFGLLAGGIGNMCFAISEKDTMYWKLPFQGMWLSTLGADFVFAPAMIFVSLLSLPDEHSVAGALLQTMMRLGGSFGLAVTSVLNDVTRNKSLEKALGALESYLKGLQSAFWLSAAVSWLAMLVALISLRGLGILGKDKEEEKAEQEHKGGKGQEEIELKESEQIKNIQNSHIQNDNDIEPAGRSISANRNDK</sequence>
<feature type="compositionally biased region" description="Low complexity" evidence="6">
    <location>
        <begin position="25"/>
        <end position="41"/>
    </location>
</feature>
<dbReference type="InterPro" id="IPR020846">
    <property type="entry name" value="MFS_dom"/>
</dbReference>
<feature type="region of interest" description="Disordered" evidence="6">
    <location>
        <begin position="25"/>
        <end position="77"/>
    </location>
</feature>
<feature type="transmembrane region" description="Helical" evidence="7">
    <location>
        <begin position="190"/>
        <end position="211"/>
    </location>
</feature>
<dbReference type="GO" id="GO:0022857">
    <property type="term" value="F:transmembrane transporter activity"/>
    <property type="evidence" value="ECO:0007669"/>
    <property type="project" value="InterPro"/>
</dbReference>
<feature type="transmembrane region" description="Helical" evidence="7">
    <location>
        <begin position="362"/>
        <end position="380"/>
    </location>
</feature>
<dbReference type="Gene3D" id="1.20.1720.10">
    <property type="entry name" value="Multidrug resistance protein D"/>
    <property type="match status" value="1"/>
</dbReference>
<feature type="compositionally biased region" description="Polar residues" evidence="6">
    <location>
        <begin position="43"/>
        <end position="57"/>
    </location>
</feature>
<evidence type="ECO:0000256" key="3">
    <source>
        <dbReference type="ARBA" id="ARBA00022692"/>
    </source>
</evidence>
<evidence type="ECO:0000259" key="8">
    <source>
        <dbReference type="PROSITE" id="PS50850"/>
    </source>
</evidence>
<gene>
    <name evidence="9" type="ORF">L201_005046</name>
</gene>
<dbReference type="InterPro" id="IPR036259">
    <property type="entry name" value="MFS_trans_sf"/>
</dbReference>
<protein>
    <recommendedName>
        <fullName evidence="8">Major facilitator superfamily (MFS) profile domain-containing protein</fullName>
    </recommendedName>
</protein>
<feature type="transmembrane region" description="Helical" evidence="7">
    <location>
        <begin position="456"/>
        <end position="479"/>
    </location>
</feature>
<feature type="transmembrane region" description="Helical" evidence="7">
    <location>
        <begin position="400"/>
        <end position="418"/>
    </location>
</feature>
<dbReference type="PROSITE" id="PS00216">
    <property type="entry name" value="SUGAR_TRANSPORT_1"/>
    <property type="match status" value="1"/>
</dbReference>
<evidence type="ECO:0000256" key="6">
    <source>
        <dbReference type="SAM" id="MobiDB-lite"/>
    </source>
</evidence>
<dbReference type="GeneID" id="91095716"/>
<dbReference type="RefSeq" id="XP_066076876.1">
    <property type="nucleotide sequence ID" value="XM_066220779.1"/>
</dbReference>
<dbReference type="PANTHER" id="PTHR42718">
    <property type="entry name" value="MAJOR FACILITATOR SUPERFAMILY MULTIDRUG TRANSPORTER MFSC"/>
    <property type="match status" value="1"/>
</dbReference>
<accession>A0AAX4JZ25</accession>
<feature type="transmembrane region" description="Helical" evidence="7">
    <location>
        <begin position="93"/>
        <end position="111"/>
    </location>
</feature>
<feature type="transmembrane region" description="Helical" evidence="7">
    <location>
        <begin position="425"/>
        <end position="444"/>
    </location>
</feature>
<dbReference type="GO" id="GO:0016020">
    <property type="term" value="C:membrane"/>
    <property type="evidence" value="ECO:0007669"/>
    <property type="project" value="UniProtKB-SubCell"/>
</dbReference>
<evidence type="ECO:0000256" key="5">
    <source>
        <dbReference type="ARBA" id="ARBA00023136"/>
    </source>
</evidence>
<dbReference type="Gene3D" id="1.20.1250.20">
    <property type="entry name" value="MFS general substrate transporter like domains"/>
    <property type="match status" value="1"/>
</dbReference>
<evidence type="ECO:0000313" key="9">
    <source>
        <dbReference type="EMBL" id="WWC90113.1"/>
    </source>
</evidence>
<evidence type="ECO:0000256" key="7">
    <source>
        <dbReference type="SAM" id="Phobius"/>
    </source>
</evidence>
<feature type="transmembrane region" description="Helical" evidence="7">
    <location>
        <begin position="131"/>
        <end position="148"/>
    </location>
</feature>
<dbReference type="InterPro" id="IPR011701">
    <property type="entry name" value="MFS"/>
</dbReference>
<evidence type="ECO:0000256" key="1">
    <source>
        <dbReference type="ARBA" id="ARBA00004141"/>
    </source>
</evidence>
<keyword evidence="3 7" id="KW-0812">Transmembrane</keyword>
<feature type="transmembrane region" description="Helical" evidence="7">
    <location>
        <begin position="251"/>
        <end position="271"/>
    </location>
</feature>
<evidence type="ECO:0000256" key="4">
    <source>
        <dbReference type="ARBA" id="ARBA00022989"/>
    </source>
</evidence>
<evidence type="ECO:0000256" key="2">
    <source>
        <dbReference type="ARBA" id="ARBA00022448"/>
    </source>
</evidence>
<feature type="transmembrane region" description="Helical" evidence="7">
    <location>
        <begin position="536"/>
        <end position="555"/>
    </location>
</feature>
<comment type="subcellular location">
    <subcellularLocation>
        <location evidence="1">Membrane</location>
        <topology evidence="1">Multi-pass membrane protein</topology>
    </subcellularLocation>
</comment>
<dbReference type="InterPro" id="IPR005829">
    <property type="entry name" value="Sugar_transporter_CS"/>
</dbReference>
<feature type="transmembrane region" description="Helical" evidence="7">
    <location>
        <begin position="283"/>
        <end position="302"/>
    </location>
</feature>
<keyword evidence="4 7" id="KW-1133">Transmembrane helix</keyword>
<dbReference type="EMBL" id="CP144103">
    <property type="protein sequence ID" value="WWC90113.1"/>
    <property type="molecule type" value="Genomic_DNA"/>
</dbReference>
<dbReference type="AlphaFoldDB" id="A0AAX4JZ25"/>
<dbReference type="SUPFAM" id="SSF103473">
    <property type="entry name" value="MFS general substrate transporter"/>
    <property type="match status" value="2"/>
</dbReference>
<feature type="transmembrane region" description="Helical" evidence="7">
    <location>
        <begin position="218"/>
        <end position="245"/>
    </location>
</feature>
<name>A0AAX4JZ25_9TREE</name>
<proteinExistence type="predicted"/>
<dbReference type="Pfam" id="PF07690">
    <property type="entry name" value="MFS_1"/>
    <property type="match status" value="1"/>
</dbReference>
<feature type="compositionally biased region" description="Basic and acidic residues" evidence="6">
    <location>
        <begin position="567"/>
        <end position="590"/>
    </location>
</feature>
<feature type="transmembrane region" description="Helical" evidence="7">
    <location>
        <begin position="491"/>
        <end position="510"/>
    </location>
</feature>
<dbReference type="PROSITE" id="PS50850">
    <property type="entry name" value="MFS"/>
    <property type="match status" value="1"/>
</dbReference>
<keyword evidence="2" id="KW-0813">Transport</keyword>